<keyword evidence="2" id="KW-0472">Membrane</keyword>
<organism evidence="3 4">
    <name type="scientific">Aureobasidium pullulans</name>
    <name type="common">Black yeast</name>
    <name type="synonym">Pullularia pullulans</name>
    <dbReference type="NCBI Taxonomy" id="5580"/>
    <lineage>
        <taxon>Eukaryota</taxon>
        <taxon>Fungi</taxon>
        <taxon>Dikarya</taxon>
        <taxon>Ascomycota</taxon>
        <taxon>Pezizomycotina</taxon>
        <taxon>Dothideomycetes</taxon>
        <taxon>Dothideomycetidae</taxon>
        <taxon>Dothideales</taxon>
        <taxon>Saccotheciaceae</taxon>
        <taxon>Aureobasidium</taxon>
    </lineage>
</organism>
<sequence>MTRRHGHEYSSSGADTTAEESLSKFIGKKHKASRNHQEPAFPSPSPSDHDHSEFFGSEVPTSCSDGDESGEDSRSPVRSSKSSSQKHRRIFKDKSKRFGSDKRRSSARGTSVSLRTHIKTYAIWTFETLRPLNFFGLSGWALLLASLSLLSLMVWIFPLFQSCWAIITWVFGVLSWVLRIPKTLITSICGIPGVSLIAACTPYSNRPVRQSHAFYLCHLPGASLVMNCNTLYSTPASVTHVGRVLDHPSDSIKELSKSPEEFFEASKLLAEFRRDLAPLSVGLPYGTTHLLIKEVNQVIVALRRYDADHDSLLRSVNRTSTALVTIYAKLPKRRWYSSWVDLIRDSPRVMFQRNVAFAFQEWATSLGDLRRKLEILIKTCEVMHEQTKVLNIEATEGLGSENKQQGFWMYQFNIPLTSEQSASANLIRKYKNILKVIEKASPLLVTTKGNVDSARVAIQSAHDRATTDLLSVFSPRGATSVDIRLEAVLEDLKITMRDARVARIHRAEIRASIESGS</sequence>
<protein>
    <submittedName>
        <fullName evidence="3">Uncharacterized protein</fullName>
    </submittedName>
</protein>
<feature type="transmembrane region" description="Helical" evidence="2">
    <location>
        <begin position="159"/>
        <end position="177"/>
    </location>
</feature>
<evidence type="ECO:0000313" key="4">
    <source>
        <dbReference type="Proteomes" id="UP000308802"/>
    </source>
</evidence>
<feature type="region of interest" description="Disordered" evidence="1">
    <location>
        <begin position="1"/>
        <end position="89"/>
    </location>
</feature>
<feature type="transmembrane region" description="Helical" evidence="2">
    <location>
        <begin position="184"/>
        <end position="204"/>
    </location>
</feature>
<keyword evidence="2" id="KW-1133">Transmembrane helix</keyword>
<name>A0A4S8ZLM8_AURPU</name>
<evidence type="ECO:0000256" key="2">
    <source>
        <dbReference type="SAM" id="Phobius"/>
    </source>
</evidence>
<dbReference type="AlphaFoldDB" id="A0A4S8ZLM8"/>
<proteinExistence type="predicted"/>
<reference evidence="3 4" key="1">
    <citation type="submission" date="2018-10" db="EMBL/GenBank/DDBJ databases">
        <title>Fifty Aureobasidium pullulans genomes reveal a recombining polyextremotolerant generalist.</title>
        <authorList>
            <person name="Gostincar C."/>
            <person name="Turk M."/>
            <person name="Zajc J."/>
            <person name="Gunde-Cimerman N."/>
        </authorList>
    </citation>
    <scope>NUCLEOTIDE SEQUENCE [LARGE SCALE GENOMIC DNA]</scope>
    <source>
        <strain evidence="3 4">EXF-10659</strain>
    </source>
</reference>
<feature type="transmembrane region" description="Helical" evidence="2">
    <location>
        <begin position="132"/>
        <end position="153"/>
    </location>
</feature>
<accession>A0A4S8ZLM8</accession>
<evidence type="ECO:0000313" key="3">
    <source>
        <dbReference type="EMBL" id="THW66988.1"/>
    </source>
</evidence>
<gene>
    <name evidence="3" type="ORF">D6D19_09252</name>
</gene>
<evidence type="ECO:0000256" key="1">
    <source>
        <dbReference type="SAM" id="MobiDB-lite"/>
    </source>
</evidence>
<dbReference type="Proteomes" id="UP000308802">
    <property type="component" value="Unassembled WGS sequence"/>
</dbReference>
<comment type="caution">
    <text evidence="3">The sequence shown here is derived from an EMBL/GenBank/DDBJ whole genome shotgun (WGS) entry which is preliminary data.</text>
</comment>
<keyword evidence="2" id="KW-0812">Transmembrane</keyword>
<dbReference type="EMBL" id="QZAO01000496">
    <property type="protein sequence ID" value="THW66988.1"/>
    <property type="molecule type" value="Genomic_DNA"/>
</dbReference>